<evidence type="ECO:0000256" key="4">
    <source>
        <dbReference type="ARBA" id="ARBA00022982"/>
    </source>
</evidence>
<dbReference type="PANTHER" id="PTHR36923:SF3">
    <property type="entry name" value="FERREDOXIN"/>
    <property type="match status" value="1"/>
</dbReference>
<dbReference type="Gene3D" id="3.30.70.20">
    <property type="match status" value="1"/>
</dbReference>
<gene>
    <name evidence="8" type="ORF">LQ384_26430</name>
</gene>
<evidence type="ECO:0000313" key="9">
    <source>
        <dbReference type="Proteomes" id="UP001198630"/>
    </source>
</evidence>
<organism evidence="8 9">
    <name type="scientific">Rhodococcus rhodochrous</name>
    <dbReference type="NCBI Taxonomy" id="1829"/>
    <lineage>
        <taxon>Bacteria</taxon>
        <taxon>Bacillati</taxon>
        <taxon>Actinomycetota</taxon>
        <taxon>Actinomycetes</taxon>
        <taxon>Mycobacteriales</taxon>
        <taxon>Nocardiaceae</taxon>
        <taxon>Rhodococcus</taxon>
    </lineage>
</organism>
<protein>
    <submittedName>
        <fullName evidence="8">Ferredoxin</fullName>
    </submittedName>
</protein>
<proteinExistence type="predicted"/>
<dbReference type="GO" id="GO:0051538">
    <property type="term" value="F:3 iron, 4 sulfur cluster binding"/>
    <property type="evidence" value="ECO:0007669"/>
    <property type="project" value="UniProtKB-KW"/>
</dbReference>
<dbReference type="GO" id="GO:0046872">
    <property type="term" value="F:metal ion binding"/>
    <property type="evidence" value="ECO:0007669"/>
    <property type="project" value="UniProtKB-KW"/>
</dbReference>
<evidence type="ECO:0000256" key="3">
    <source>
        <dbReference type="ARBA" id="ARBA00022723"/>
    </source>
</evidence>
<evidence type="ECO:0000313" key="8">
    <source>
        <dbReference type="EMBL" id="MCD2114644.1"/>
    </source>
</evidence>
<accession>A0AAW4XP30</accession>
<dbReference type="AlphaFoldDB" id="A0AAW4XP30"/>
<name>A0AAW4XP30_RHORH</name>
<dbReference type="EMBL" id="JAJNCO010000025">
    <property type="protein sequence ID" value="MCD2114644.1"/>
    <property type="molecule type" value="Genomic_DNA"/>
</dbReference>
<dbReference type="Proteomes" id="UP001198630">
    <property type="component" value="Unassembled WGS sequence"/>
</dbReference>
<dbReference type="Pfam" id="PF13459">
    <property type="entry name" value="Fer4_15"/>
    <property type="match status" value="1"/>
</dbReference>
<evidence type="ECO:0000256" key="1">
    <source>
        <dbReference type="ARBA" id="ARBA00001927"/>
    </source>
</evidence>
<comment type="cofactor">
    <cofactor evidence="1">
        <name>[3Fe-4S] cluster</name>
        <dbReference type="ChEBI" id="CHEBI:21137"/>
    </cofactor>
</comment>
<dbReference type="RefSeq" id="WP_230792613.1">
    <property type="nucleotide sequence ID" value="NZ_JAJNCO010000025.1"/>
</dbReference>
<keyword evidence="6" id="KW-0411">Iron-sulfur</keyword>
<evidence type="ECO:0000256" key="6">
    <source>
        <dbReference type="ARBA" id="ARBA00023014"/>
    </source>
</evidence>
<dbReference type="InterPro" id="IPR051269">
    <property type="entry name" value="Fe-S_cluster_ET"/>
</dbReference>
<reference evidence="8" key="1">
    <citation type="submission" date="2021-11" db="EMBL/GenBank/DDBJ databases">
        <title>Development of a sustainable strategy for remediation of hydrocarbon-contaminated territories based on the waste exchange concept.</title>
        <authorList>
            <person name="Elkin A."/>
        </authorList>
    </citation>
    <scope>NUCLEOTIDE SEQUENCE</scope>
    <source>
        <strain evidence="8">IEGM 757</strain>
    </source>
</reference>
<keyword evidence="3" id="KW-0479">Metal-binding</keyword>
<sequence>MSTNDTATRRINIDTGRCSGHGRCYTLAPDVFDADEEGFPVLLAETIDDDPQRLHDVQTAVDGCPERAISMEFEG</sequence>
<keyword evidence="4" id="KW-0249">Electron transport</keyword>
<keyword evidence="5" id="KW-0408">Iron</keyword>
<keyword evidence="7" id="KW-0003">3Fe-4S</keyword>
<comment type="caution">
    <text evidence="8">The sequence shown here is derived from an EMBL/GenBank/DDBJ whole genome shotgun (WGS) entry which is preliminary data.</text>
</comment>
<dbReference type="PANTHER" id="PTHR36923">
    <property type="entry name" value="FERREDOXIN"/>
    <property type="match status" value="1"/>
</dbReference>
<evidence type="ECO:0000256" key="5">
    <source>
        <dbReference type="ARBA" id="ARBA00023004"/>
    </source>
</evidence>
<evidence type="ECO:0000256" key="7">
    <source>
        <dbReference type="ARBA" id="ARBA00023291"/>
    </source>
</evidence>
<keyword evidence="2" id="KW-0813">Transport</keyword>
<evidence type="ECO:0000256" key="2">
    <source>
        <dbReference type="ARBA" id="ARBA00022448"/>
    </source>
</evidence>
<dbReference type="SUPFAM" id="SSF54862">
    <property type="entry name" value="4Fe-4S ferredoxins"/>
    <property type="match status" value="1"/>
</dbReference>